<comment type="caution">
    <text evidence="2">The sequence shown here is derived from an EMBL/GenBank/DDBJ whole genome shotgun (WGS) entry which is preliminary data.</text>
</comment>
<dbReference type="EMBL" id="LKEB01000044">
    <property type="protein sequence ID" value="ROW05954.1"/>
    <property type="molecule type" value="Genomic_DNA"/>
</dbReference>
<protein>
    <submittedName>
        <fullName evidence="2">Uncharacterized protein</fullName>
    </submittedName>
</protein>
<organism evidence="2 3">
    <name type="scientific">Cytospora leucostoma</name>
    <dbReference type="NCBI Taxonomy" id="1230097"/>
    <lineage>
        <taxon>Eukaryota</taxon>
        <taxon>Fungi</taxon>
        <taxon>Dikarya</taxon>
        <taxon>Ascomycota</taxon>
        <taxon>Pezizomycotina</taxon>
        <taxon>Sordariomycetes</taxon>
        <taxon>Sordariomycetidae</taxon>
        <taxon>Diaporthales</taxon>
        <taxon>Cytosporaceae</taxon>
        <taxon>Cytospora</taxon>
    </lineage>
</organism>
<gene>
    <name evidence="2" type="ORF">VPNG_08450</name>
</gene>
<evidence type="ECO:0000313" key="2">
    <source>
        <dbReference type="EMBL" id="ROW05954.1"/>
    </source>
</evidence>
<feature type="region of interest" description="Disordered" evidence="1">
    <location>
        <begin position="1"/>
        <end position="20"/>
    </location>
</feature>
<dbReference type="AlphaFoldDB" id="A0A423WRN8"/>
<dbReference type="Proteomes" id="UP000285146">
    <property type="component" value="Unassembled WGS sequence"/>
</dbReference>
<reference evidence="2 3" key="1">
    <citation type="submission" date="2015-09" db="EMBL/GenBank/DDBJ databases">
        <title>Host preference determinants of Valsa canker pathogens revealed by comparative genomics.</title>
        <authorList>
            <person name="Yin Z."/>
            <person name="Huang L."/>
        </authorList>
    </citation>
    <scope>NUCLEOTIDE SEQUENCE [LARGE SCALE GENOMIC DNA]</scope>
    <source>
        <strain evidence="2 3">SXYLt</strain>
    </source>
</reference>
<proteinExistence type="predicted"/>
<keyword evidence="3" id="KW-1185">Reference proteome</keyword>
<sequence>MARAPRTTRPSDPTDLTGPTAAAELEEVEVAAVAVPLAPELESVPEDPEAVKELVVVAVASAVVLVSSMVADRVVPSEELELEGSMVVVTVPVTEDDVDAADVTTAVDVVVLTAEVLEVEHDWPALMAEQKVSAAGSTCSHPTEDAASKRHDCAHMGIDDMHWDEARPAAAAMVKM</sequence>
<name>A0A423WRN8_9PEZI</name>
<evidence type="ECO:0000256" key="1">
    <source>
        <dbReference type="SAM" id="MobiDB-lite"/>
    </source>
</evidence>
<accession>A0A423WRN8</accession>
<dbReference type="InParanoid" id="A0A423WRN8"/>
<evidence type="ECO:0000313" key="3">
    <source>
        <dbReference type="Proteomes" id="UP000285146"/>
    </source>
</evidence>